<dbReference type="PANTHER" id="PTHR42781:SF4">
    <property type="entry name" value="SPERMIDINE_PUTRESCINE IMPORT ATP-BINDING PROTEIN POTA"/>
    <property type="match status" value="1"/>
</dbReference>
<evidence type="ECO:0000259" key="5">
    <source>
        <dbReference type="PROSITE" id="PS50893"/>
    </source>
</evidence>
<dbReference type="InterPro" id="IPR050093">
    <property type="entry name" value="ABC_SmlMolc_Importer"/>
</dbReference>
<dbReference type="InterPro" id="IPR017871">
    <property type="entry name" value="ABC_transporter-like_CS"/>
</dbReference>
<name>A0A7Y9Z7F4_9MICO</name>
<organism evidence="6 7">
    <name type="scientific">Demequina lutea</name>
    <dbReference type="NCBI Taxonomy" id="431489"/>
    <lineage>
        <taxon>Bacteria</taxon>
        <taxon>Bacillati</taxon>
        <taxon>Actinomycetota</taxon>
        <taxon>Actinomycetes</taxon>
        <taxon>Micrococcales</taxon>
        <taxon>Demequinaceae</taxon>
        <taxon>Demequina</taxon>
    </lineage>
</organism>
<sequence length="364" mass="38897">MTGHHVIVRGASKRYGSLEALCGIDLDLAAGSFTVLLGPSGSGKSTLLRSIAGVEKLDGGTIHFGPRTISDRQTHVKPEKRALAMVFQDYALWPHLTVRQNVAYALRRRRLGGQEAGRRVESMLERVGLGAKSGSYPHELSGGQQQRVALARAIVGEPELILFDEPLSNLDADLREHLRLEIATLTRETGATALYITHDQSEAFALADEVAILNAGVIEQRGSAESIFRHPATPFVARFTGLAGSFEGVAVHVSDDTAKLQVGEHVLTTAAGRGLGVGDTAEVLVRPTATRLETVDATGPHDGSRHRLPSRIVDVAYRGRGYDHVVDTGHGLLAAVFDERPWTRGAACVASIDPAGMIAFSANV</sequence>
<dbReference type="InterPro" id="IPR027417">
    <property type="entry name" value="P-loop_NTPase"/>
</dbReference>
<dbReference type="AlphaFoldDB" id="A0A7Y9Z7F4"/>
<protein>
    <recommendedName>
        <fullName evidence="4">ABC-type quaternary amine transporter</fullName>
        <ecNumber evidence="4">7.6.2.9</ecNumber>
    </recommendedName>
</protein>
<dbReference type="InterPro" id="IPR008995">
    <property type="entry name" value="Mo/tungstate-bd_C_term_dom"/>
</dbReference>
<dbReference type="EC" id="7.6.2.9" evidence="4"/>
<dbReference type="SUPFAM" id="SSF52540">
    <property type="entry name" value="P-loop containing nucleoside triphosphate hydrolases"/>
    <property type="match status" value="1"/>
</dbReference>
<dbReference type="EMBL" id="JACBZO010000001">
    <property type="protein sequence ID" value="NYI39996.1"/>
    <property type="molecule type" value="Genomic_DNA"/>
</dbReference>
<feature type="domain" description="ABC transporter" evidence="5">
    <location>
        <begin position="6"/>
        <end position="240"/>
    </location>
</feature>
<evidence type="ECO:0000313" key="6">
    <source>
        <dbReference type="EMBL" id="NYI39996.1"/>
    </source>
</evidence>
<reference evidence="6 7" key="1">
    <citation type="submission" date="2020-07" db="EMBL/GenBank/DDBJ databases">
        <title>Sequencing the genomes of 1000 actinobacteria strains.</title>
        <authorList>
            <person name="Klenk H.-P."/>
        </authorList>
    </citation>
    <scope>NUCLEOTIDE SEQUENCE [LARGE SCALE GENOMIC DNA]</scope>
    <source>
        <strain evidence="6 7">DSM 19970</strain>
    </source>
</reference>
<dbReference type="GO" id="GO:0016887">
    <property type="term" value="F:ATP hydrolysis activity"/>
    <property type="evidence" value="ECO:0007669"/>
    <property type="project" value="InterPro"/>
</dbReference>
<dbReference type="SMART" id="SM00382">
    <property type="entry name" value="AAA"/>
    <property type="match status" value="1"/>
</dbReference>
<accession>A0A7Y9Z7F4</accession>
<dbReference type="PROSITE" id="PS00211">
    <property type="entry name" value="ABC_TRANSPORTER_1"/>
    <property type="match status" value="1"/>
</dbReference>
<comment type="caution">
    <text evidence="6">The sequence shown here is derived from an EMBL/GenBank/DDBJ whole genome shotgun (WGS) entry which is preliminary data.</text>
</comment>
<dbReference type="PROSITE" id="PS50893">
    <property type="entry name" value="ABC_TRANSPORTER_2"/>
    <property type="match status" value="1"/>
</dbReference>
<dbReference type="FunFam" id="3.40.50.300:FF:000425">
    <property type="entry name" value="Probable ABC transporter, ATP-binding subunit"/>
    <property type="match status" value="1"/>
</dbReference>
<dbReference type="Pfam" id="PF00005">
    <property type="entry name" value="ABC_tran"/>
    <property type="match status" value="1"/>
</dbReference>
<dbReference type="InterPro" id="IPR003439">
    <property type="entry name" value="ABC_transporter-like_ATP-bd"/>
</dbReference>
<keyword evidence="1" id="KW-0813">Transport</keyword>
<dbReference type="OrthoDB" id="9802264at2"/>
<dbReference type="GO" id="GO:0015418">
    <property type="term" value="F:ABC-type quaternary ammonium compound transporting activity"/>
    <property type="evidence" value="ECO:0007669"/>
    <property type="project" value="UniProtKB-EC"/>
</dbReference>
<proteinExistence type="predicted"/>
<keyword evidence="3" id="KW-0067">ATP-binding</keyword>
<keyword evidence="2" id="KW-0547">Nucleotide-binding</keyword>
<evidence type="ECO:0000256" key="1">
    <source>
        <dbReference type="ARBA" id="ARBA00022448"/>
    </source>
</evidence>
<dbReference type="InterPro" id="IPR003593">
    <property type="entry name" value="AAA+_ATPase"/>
</dbReference>
<dbReference type="RefSeq" id="WP_062075690.1">
    <property type="nucleotide sequence ID" value="NZ_BBRC01000012.1"/>
</dbReference>
<dbReference type="SUPFAM" id="SSF50331">
    <property type="entry name" value="MOP-like"/>
    <property type="match status" value="1"/>
</dbReference>
<evidence type="ECO:0000256" key="4">
    <source>
        <dbReference type="ARBA" id="ARBA00066388"/>
    </source>
</evidence>
<dbReference type="PANTHER" id="PTHR42781">
    <property type="entry name" value="SPERMIDINE/PUTRESCINE IMPORT ATP-BINDING PROTEIN POTA"/>
    <property type="match status" value="1"/>
</dbReference>
<dbReference type="Proteomes" id="UP000547973">
    <property type="component" value="Unassembled WGS sequence"/>
</dbReference>
<keyword evidence="7" id="KW-1185">Reference proteome</keyword>
<evidence type="ECO:0000256" key="3">
    <source>
        <dbReference type="ARBA" id="ARBA00022840"/>
    </source>
</evidence>
<gene>
    <name evidence="6" type="ORF">BKA03_000115</name>
</gene>
<evidence type="ECO:0000256" key="2">
    <source>
        <dbReference type="ARBA" id="ARBA00022741"/>
    </source>
</evidence>
<evidence type="ECO:0000313" key="7">
    <source>
        <dbReference type="Proteomes" id="UP000547973"/>
    </source>
</evidence>
<dbReference type="GO" id="GO:0005524">
    <property type="term" value="F:ATP binding"/>
    <property type="evidence" value="ECO:0007669"/>
    <property type="project" value="UniProtKB-KW"/>
</dbReference>
<dbReference type="GO" id="GO:0043190">
    <property type="term" value="C:ATP-binding cassette (ABC) transporter complex"/>
    <property type="evidence" value="ECO:0007669"/>
    <property type="project" value="InterPro"/>
</dbReference>
<dbReference type="Gene3D" id="3.40.50.300">
    <property type="entry name" value="P-loop containing nucleotide triphosphate hydrolases"/>
    <property type="match status" value="1"/>
</dbReference>